<dbReference type="RefSeq" id="WP_261521642.1">
    <property type="nucleotide sequence ID" value="NZ_JAODNW010000019.1"/>
</dbReference>
<proteinExistence type="predicted"/>
<dbReference type="Pfam" id="PF07310">
    <property type="entry name" value="PAS_5"/>
    <property type="match status" value="1"/>
</dbReference>
<keyword evidence="2" id="KW-1185">Reference proteome</keyword>
<dbReference type="EMBL" id="JBHLXD010000011">
    <property type="protein sequence ID" value="MFC0208385.1"/>
    <property type="molecule type" value="Genomic_DNA"/>
</dbReference>
<dbReference type="PIRSF" id="PIRSF031878">
    <property type="entry name" value="UCP031878"/>
    <property type="match status" value="1"/>
</dbReference>
<name>A0ABV6D6X1_9HYPH</name>
<evidence type="ECO:0000313" key="1">
    <source>
        <dbReference type="EMBL" id="MFC0208385.1"/>
    </source>
</evidence>
<comment type="caution">
    <text evidence="1">The sequence shown here is derived from an EMBL/GenBank/DDBJ whole genome shotgun (WGS) entry which is preliminary data.</text>
</comment>
<dbReference type="InterPro" id="IPR009922">
    <property type="entry name" value="DUF1457"/>
</dbReference>
<sequence length="211" mass="23585">MNQDGPMALFQYWNRLRGSRPAPRRSEIEPADIKNHLPDTFIVEHEPRAEPVFRLAGTRLCAIYGRELKGHALPSLWNARDRPAVGRLLQHAIEAKAVALITFEGLSRDGRVNGFELILLPLEGGSPDGALGLGAVQALMKPYWLGADPIVENRIESFRFIDPLHETPLAERRPALDAPSLSPQSEVLTIRLDDGARRVRHLVVFEGGRRR</sequence>
<reference evidence="1 2" key="1">
    <citation type="submission" date="2024-09" db="EMBL/GenBank/DDBJ databases">
        <authorList>
            <person name="Sun Q."/>
            <person name="Mori K."/>
        </authorList>
    </citation>
    <scope>NUCLEOTIDE SEQUENCE [LARGE SCALE GENOMIC DNA]</scope>
    <source>
        <strain evidence="1 2">CCM 8543</strain>
    </source>
</reference>
<accession>A0ABV6D6X1</accession>
<gene>
    <name evidence="1" type="ORF">ACFFJ2_08245</name>
</gene>
<dbReference type="Proteomes" id="UP001589755">
    <property type="component" value="Unassembled WGS sequence"/>
</dbReference>
<organism evidence="1 2">
    <name type="scientific">Chelativorans intermedius</name>
    <dbReference type="NCBI Taxonomy" id="515947"/>
    <lineage>
        <taxon>Bacteria</taxon>
        <taxon>Pseudomonadati</taxon>
        <taxon>Pseudomonadota</taxon>
        <taxon>Alphaproteobacteria</taxon>
        <taxon>Hyphomicrobiales</taxon>
        <taxon>Phyllobacteriaceae</taxon>
        <taxon>Chelativorans</taxon>
    </lineage>
</organism>
<protein>
    <submittedName>
        <fullName evidence="1">PAS domain-containing protein</fullName>
    </submittedName>
</protein>
<evidence type="ECO:0000313" key="2">
    <source>
        <dbReference type="Proteomes" id="UP001589755"/>
    </source>
</evidence>